<dbReference type="Pfam" id="PF03372">
    <property type="entry name" value="Exo_endo_phos"/>
    <property type="match status" value="1"/>
</dbReference>
<protein>
    <submittedName>
        <fullName evidence="2">Predicted protein</fullName>
    </submittedName>
</protein>
<dbReference type="AlphaFoldDB" id="D2W3P9"/>
<dbReference type="Gene3D" id="3.60.10.10">
    <property type="entry name" value="Endonuclease/exonuclease/phosphatase"/>
    <property type="match status" value="1"/>
</dbReference>
<accession>D2W3P9</accession>
<dbReference type="InParanoid" id="D2W3P9"/>
<dbReference type="Proteomes" id="UP000006671">
    <property type="component" value="Unassembled WGS sequence"/>
</dbReference>
<reference evidence="2 3" key="1">
    <citation type="journal article" date="2010" name="Cell">
        <title>The genome of Naegleria gruberi illuminates early eukaryotic versatility.</title>
        <authorList>
            <person name="Fritz-Laylin L.K."/>
            <person name="Prochnik S.E."/>
            <person name="Ginger M.L."/>
            <person name="Dacks J.B."/>
            <person name="Carpenter M.L."/>
            <person name="Field M.C."/>
            <person name="Kuo A."/>
            <person name="Paredez A."/>
            <person name="Chapman J."/>
            <person name="Pham J."/>
            <person name="Shu S."/>
            <person name="Neupane R."/>
            <person name="Cipriano M."/>
            <person name="Mancuso J."/>
            <person name="Tu H."/>
            <person name="Salamov A."/>
            <person name="Lindquist E."/>
            <person name="Shapiro H."/>
            <person name="Lucas S."/>
            <person name="Grigoriev I.V."/>
            <person name="Cande W.Z."/>
            <person name="Fulton C."/>
            <person name="Rokhsar D.S."/>
            <person name="Dawson S.C."/>
        </authorList>
    </citation>
    <scope>NUCLEOTIDE SEQUENCE [LARGE SCALE GENOMIC DNA]</scope>
    <source>
        <strain evidence="2 3">NEG-M</strain>
    </source>
</reference>
<name>D2W3P9_NAEGR</name>
<dbReference type="VEuPathDB" id="AmoebaDB:NAEGRDRAFT_76023"/>
<organism evidence="3">
    <name type="scientific">Naegleria gruberi</name>
    <name type="common">Amoeba</name>
    <dbReference type="NCBI Taxonomy" id="5762"/>
    <lineage>
        <taxon>Eukaryota</taxon>
        <taxon>Discoba</taxon>
        <taxon>Heterolobosea</taxon>
        <taxon>Tetramitia</taxon>
        <taxon>Eutetramitia</taxon>
        <taxon>Vahlkampfiidae</taxon>
        <taxon>Naegleria</taxon>
    </lineage>
</organism>
<dbReference type="GeneID" id="8862068"/>
<dbReference type="SUPFAM" id="SSF56219">
    <property type="entry name" value="DNase I-like"/>
    <property type="match status" value="1"/>
</dbReference>
<gene>
    <name evidence="2" type="ORF">NAEGRDRAFT_76023</name>
</gene>
<evidence type="ECO:0000313" key="3">
    <source>
        <dbReference type="Proteomes" id="UP000006671"/>
    </source>
</evidence>
<dbReference type="KEGG" id="ngr:NAEGRDRAFT_76023"/>
<dbReference type="InterPro" id="IPR036691">
    <property type="entry name" value="Endo/exonu/phosph_ase_sf"/>
</dbReference>
<dbReference type="InterPro" id="IPR005135">
    <property type="entry name" value="Endo/exonuclease/phosphatase"/>
</dbReference>
<sequence>MHPHPHHNHQAGCDLICLQETHKGWEKALNTSLIISTHFPHQYWDHSNVEQCKPSGAAVLARSYLDIKVSVLESGVEGSVFPALHVLVKDRRNGHSFQVLSVHLRPPLGFDDNQRANIELSALWTTSSIRLKEMQSYLEQALRLSSLPLLIVGDFNESFESGSWLSPSYADFLMEKKVCYLEFELSFSFE</sequence>
<proteinExistence type="predicted"/>
<evidence type="ECO:0000313" key="2">
    <source>
        <dbReference type="EMBL" id="EFC36277.1"/>
    </source>
</evidence>
<dbReference type="RefSeq" id="XP_002669021.1">
    <property type="nucleotide sequence ID" value="XM_002668975.1"/>
</dbReference>
<dbReference type="GO" id="GO:0003824">
    <property type="term" value="F:catalytic activity"/>
    <property type="evidence" value="ECO:0007669"/>
    <property type="project" value="InterPro"/>
</dbReference>
<feature type="domain" description="Endonuclease/exonuclease/phosphatase" evidence="1">
    <location>
        <begin position="11"/>
        <end position="157"/>
    </location>
</feature>
<evidence type="ECO:0000259" key="1">
    <source>
        <dbReference type="Pfam" id="PF03372"/>
    </source>
</evidence>
<dbReference type="EMBL" id="GG738933">
    <property type="protein sequence ID" value="EFC36277.1"/>
    <property type="molecule type" value="Genomic_DNA"/>
</dbReference>
<keyword evidence="3" id="KW-1185">Reference proteome</keyword>